<dbReference type="EMBL" id="CMVM020000170">
    <property type="status" value="NOT_ANNOTATED_CDS"/>
    <property type="molecule type" value="Genomic_DNA"/>
</dbReference>
<dbReference type="Proteomes" id="UP000024404">
    <property type="component" value="Unassembled WGS sequence"/>
</dbReference>
<sequence length="62" mass="7086">MKDKNENMENAVCTPKYYLDRKEFDIKNDKLIGLIISVDLQDSSTSLIISTNNNDGMIHHSN</sequence>
<reference evidence="2" key="1">
    <citation type="submission" date="2013-10" db="EMBL/GenBank/DDBJ databases">
        <title>Genome sequencing of Onchocerca volvulus.</title>
        <authorList>
            <person name="Cotton J."/>
            <person name="Tsai J."/>
            <person name="Stanley E."/>
            <person name="Tracey A."/>
            <person name="Holroyd N."/>
            <person name="Lustigman S."/>
            <person name="Berriman M."/>
        </authorList>
    </citation>
    <scope>NUCLEOTIDE SEQUENCE</scope>
</reference>
<accession>A0A8R1Y0U2</accession>
<dbReference type="EnsemblMetazoa" id="OVOC6263.1">
    <property type="protein sequence ID" value="OVOC6263.1"/>
    <property type="gene ID" value="WBGene00243072"/>
</dbReference>
<name>A0A8R1Y0U2_ONCVO</name>
<evidence type="ECO:0000313" key="2">
    <source>
        <dbReference type="Proteomes" id="UP000024404"/>
    </source>
</evidence>
<proteinExistence type="predicted"/>
<reference evidence="1" key="2">
    <citation type="submission" date="2022-06" db="UniProtKB">
        <authorList>
            <consortium name="EnsemblMetazoa"/>
        </authorList>
    </citation>
    <scope>IDENTIFICATION</scope>
</reference>
<evidence type="ECO:0000313" key="1">
    <source>
        <dbReference type="EnsemblMetazoa" id="OVOC6263.1"/>
    </source>
</evidence>
<dbReference type="AlphaFoldDB" id="A0A8R1Y0U2"/>
<organism evidence="1 2">
    <name type="scientific">Onchocerca volvulus</name>
    <dbReference type="NCBI Taxonomy" id="6282"/>
    <lineage>
        <taxon>Eukaryota</taxon>
        <taxon>Metazoa</taxon>
        <taxon>Ecdysozoa</taxon>
        <taxon>Nematoda</taxon>
        <taxon>Chromadorea</taxon>
        <taxon>Rhabditida</taxon>
        <taxon>Spirurina</taxon>
        <taxon>Spiruromorpha</taxon>
        <taxon>Filarioidea</taxon>
        <taxon>Onchocercidae</taxon>
        <taxon>Onchocerca</taxon>
    </lineage>
</organism>
<keyword evidence="2" id="KW-1185">Reference proteome</keyword>
<protein>
    <submittedName>
        <fullName evidence="1">Uncharacterized protein</fullName>
    </submittedName>
</protein>